<name>A0ABY8C5D1_9MICO</name>
<dbReference type="RefSeq" id="WP_275279770.1">
    <property type="nucleotide sequence ID" value="NZ_CP119108.1"/>
</dbReference>
<dbReference type="EMBL" id="CP119108">
    <property type="protein sequence ID" value="WEG10410.1"/>
    <property type="molecule type" value="Genomic_DNA"/>
</dbReference>
<evidence type="ECO:0008006" key="3">
    <source>
        <dbReference type="Google" id="ProtNLM"/>
    </source>
</evidence>
<keyword evidence="2" id="KW-1185">Reference proteome</keyword>
<dbReference type="Proteomes" id="UP001214553">
    <property type="component" value="Chromosome"/>
</dbReference>
<organism evidence="1 2">
    <name type="scientific">Microbacterium horticulturae</name>
    <dbReference type="NCBI Taxonomy" id="3028316"/>
    <lineage>
        <taxon>Bacteria</taxon>
        <taxon>Bacillati</taxon>
        <taxon>Actinomycetota</taxon>
        <taxon>Actinomycetes</taxon>
        <taxon>Micrococcales</taxon>
        <taxon>Microbacteriaceae</taxon>
        <taxon>Microbacterium</taxon>
    </lineage>
</organism>
<protein>
    <recommendedName>
        <fullName evidence="3">DNA-binding protein</fullName>
    </recommendedName>
</protein>
<gene>
    <name evidence="1" type="ORF">PU630_07645</name>
</gene>
<reference evidence="1 2" key="1">
    <citation type="submission" date="2023-03" db="EMBL/GenBank/DDBJ databases">
        <title>Genome sequence of Microbacterium sp. KACC 23027.</title>
        <authorList>
            <person name="Kim S."/>
            <person name="Heo J."/>
            <person name="Kwon S.-W."/>
        </authorList>
    </citation>
    <scope>NUCLEOTIDE SEQUENCE [LARGE SCALE GENOMIC DNA]</scope>
    <source>
        <strain evidence="1 2">KACC 23027</strain>
    </source>
</reference>
<evidence type="ECO:0000313" key="2">
    <source>
        <dbReference type="Proteomes" id="UP001214553"/>
    </source>
</evidence>
<evidence type="ECO:0000313" key="1">
    <source>
        <dbReference type="EMBL" id="WEG10410.1"/>
    </source>
</evidence>
<sequence>MTSWQATVTLIGKMDDDSAFTLLEELGRFGAAVSVERDFSGGTITLSVEADTTLNAASEAAQTVSDAIEGPITIIGLEVITESEADKRLREPLFPEVVSFAEIGQMAGVSRQRARQFSDNPAFPTPVITTGQGPLYSRHSVERWLETRNTRPGRPAMATV</sequence>
<proteinExistence type="predicted"/>
<accession>A0ABY8C5D1</accession>